<dbReference type="Proteomes" id="UP001140949">
    <property type="component" value="Unassembled WGS sequence"/>
</dbReference>
<gene>
    <name evidence="1" type="ORF">M6B38_389870</name>
</gene>
<evidence type="ECO:0000313" key="1">
    <source>
        <dbReference type="EMBL" id="KAJ6822189.1"/>
    </source>
</evidence>
<proteinExistence type="predicted"/>
<dbReference type="EMBL" id="JANAVB010024597">
    <property type="protein sequence ID" value="KAJ6822189.1"/>
    <property type="molecule type" value="Genomic_DNA"/>
</dbReference>
<reference evidence="1" key="1">
    <citation type="journal article" date="2023" name="GigaByte">
        <title>Genome assembly of the bearded iris, Iris pallida Lam.</title>
        <authorList>
            <person name="Bruccoleri R.E."/>
            <person name="Oakeley E.J."/>
            <person name="Faust A.M.E."/>
            <person name="Altorfer M."/>
            <person name="Dessus-Babus S."/>
            <person name="Burckhardt D."/>
            <person name="Oertli M."/>
            <person name="Naumann U."/>
            <person name="Petersen F."/>
            <person name="Wong J."/>
        </authorList>
    </citation>
    <scope>NUCLEOTIDE SEQUENCE</scope>
    <source>
        <strain evidence="1">GSM-AAB239-AS_SAM_17_03QT</strain>
    </source>
</reference>
<keyword evidence="2" id="KW-1185">Reference proteome</keyword>
<protein>
    <submittedName>
        <fullName evidence="1">Uncharacterized protein</fullName>
    </submittedName>
</protein>
<comment type="caution">
    <text evidence="1">The sequence shown here is derived from an EMBL/GenBank/DDBJ whole genome shotgun (WGS) entry which is preliminary data.</text>
</comment>
<evidence type="ECO:0000313" key="2">
    <source>
        <dbReference type="Proteomes" id="UP001140949"/>
    </source>
</evidence>
<dbReference type="AlphaFoldDB" id="A0AAX6G0F0"/>
<accession>A0AAX6G0F0</accession>
<name>A0AAX6G0F0_IRIPA</name>
<organism evidence="1 2">
    <name type="scientific">Iris pallida</name>
    <name type="common">Sweet iris</name>
    <dbReference type="NCBI Taxonomy" id="29817"/>
    <lineage>
        <taxon>Eukaryota</taxon>
        <taxon>Viridiplantae</taxon>
        <taxon>Streptophyta</taxon>
        <taxon>Embryophyta</taxon>
        <taxon>Tracheophyta</taxon>
        <taxon>Spermatophyta</taxon>
        <taxon>Magnoliopsida</taxon>
        <taxon>Liliopsida</taxon>
        <taxon>Asparagales</taxon>
        <taxon>Iridaceae</taxon>
        <taxon>Iridoideae</taxon>
        <taxon>Irideae</taxon>
        <taxon>Iris</taxon>
    </lineage>
</organism>
<reference evidence="1" key="2">
    <citation type="submission" date="2023-04" db="EMBL/GenBank/DDBJ databases">
        <authorList>
            <person name="Bruccoleri R.E."/>
            <person name="Oakeley E.J."/>
            <person name="Faust A.-M."/>
            <person name="Dessus-Babus S."/>
            <person name="Altorfer M."/>
            <person name="Burckhardt D."/>
            <person name="Oertli M."/>
            <person name="Naumann U."/>
            <person name="Petersen F."/>
            <person name="Wong J."/>
        </authorList>
    </citation>
    <scope>NUCLEOTIDE SEQUENCE</scope>
    <source>
        <strain evidence="1">GSM-AAB239-AS_SAM_17_03QT</strain>
        <tissue evidence="1">Leaf</tissue>
    </source>
</reference>
<sequence>MKFEAEKKKKGSRERSFKTRHFAGLEIKCWQEHLRVSKLISIGTLKNGAGLCVSADKQRSELMKEMHQSQYSINSRDNKMYRNMPPLIGVME</sequence>